<organism evidence="1 2">
    <name type="scientific">Dovyalis caffra</name>
    <dbReference type="NCBI Taxonomy" id="77055"/>
    <lineage>
        <taxon>Eukaryota</taxon>
        <taxon>Viridiplantae</taxon>
        <taxon>Streptophyta</taxon>
        <taxon>Embryophyta</taxon>
        <taxon>Tracheophyta</taxon>
        <taxon>Spermatophyta</taxon>
        <taxon>Magnoliopsida</taxon>
        <taxon>eudicotyledons</taxon>
        <taxon>Gunneridae</taxon>
        <taxon>Pentapetalae</taxon>
        <taxon>rosids</taxon>
        <taxon>fabids</taxon>
        <taxon>Malpighiales</taxon>
        <taxon>Salicaceae</taxon>
        <taxon>Flacourtieae</taxon>
        <taxon>Dovyalis</taxon>
    </lineage>
</organism>
<accession>A0AAV1RPX6</accession>
<evidence type="ECO:0000313" key="2">
    <source>
        <dbReference type="Proteomes" id="UP001314170"/>
    </source>
</evidence>
<sequence length="90" mass="10519">VIRFTYSKLLAEIKREKHDKGQRHEEVLIKIKQPKCGAIVRTKDHKKKATRLVEIEEPSDQSAIYLRQMKAEICCRIEDKNPFLKKTATA</sequence>
<gene>
    <name evidence="1" type="ORF">DCAF_LOCUS12971</name>
</gene>
<keyword evidence="2" id="KW-1185">Reference proteome</keyword>
<dbReference type="Proteomes" id="UP001314170">
    <property type="component" value="Unassembled WGS sequence"/>
</dbReference>
<dbReference type="EMBL" id="CAWUPB010001108">
    <property type="protein sequence ID" value="CAK7337930.1"/>
    <property type="molecule type" value="Genomic_DNA"/>
</dbReference>
<evidence type="ECO:0000313" key="1">
    <source>
        <dbReference type="EMBL" id="CAK7337930.1"/>
    </source>
</evidence>
<reference evidence="1 2" key="1">
    <citation type="submission" date="2024-01" db="EMBL/GenBank/DDBJ databases">
        <authorList>
            <person name="Waweru B."/>
        </authorList>
    </citation>
    <scope>NUCLEOTIDE SEQUENCE [LARGE SCALE GENOMIC DNA]</scope>
</reference>
<feature type="non-terminal residue" evidence="1">
    <location>
        <position position="1"/>
    </location>
</feature>
<protein>
    <submittedName>
        <fullName evidence="1">Uncharacterized protein</fullName>
    </submittedName>
</protein>
<dbReference type="AlphaFoldDB" id="A0AAV1RPX6"/>
<comment type="caution">
    <text evidence="1">The sequence shown here is derived from an EMBL/GenBank/DDBJ whole genome shotgun (WGS) entry which is preliminary data.</text>
</comment>
<proteinExistence type="predicted"/>
<name>A0AAV1RPX6_9ROSI</name>